<evidence type="ECO:0000259" key="6">
    <source>
        <dbReference type="Pfam" id="PF00728"/>
    </source>
</evidence>
<keyword evidence="5" id="KW-0732">Signal</keyword>
<dbReference type="InterPro" id="IPR015882">
    <property type="entry name" value="HEX_bac_N"/>
</dbReference>
<dbReference type="PROSITE" id="PS51257">
    <property type="entry name" value="PROKAR_LIPOPROTEIN"/>
    <property type="match status" value="1"/>
</dbReference>
<feature type="compositionally biased region" description="Low complexity" evidence="4">
    <location>
        <begin position="37"/>
        <end position="56"/>
    </location>
</feature>
<proteinExistence type="inferred from homology"/>
<dbReference type="InterPro" id="IPR029018">
    <property type="entry name" value="Hex-like_dom2"/>
</dbReference>
<organism evidence="8 9">
    <name type="scientific">Streptomyces coffeae</name>
    <dbReference type="NCBI Taxonomy" id="621382"/>
    <lineage>
        <taxon>Bacteria</taxon>
        <taxon>Bacillati</taxon>
        <taxon>Actinomycetota</taxon>
        <taxon>Actinomycetes</taxon>
        <taxon>Kitasatosporales</taxon>
        <taxon>Streptomycetaceae</taxon>
        <taxon>Streptomyces</taxon>
    </lineage>
</organism>
<dbReference type="Pfam" id="PF02838">
    <property type="entry name" value="Glyco_hydro_20b"/>
    <property type="match status" value="1"/>
</dbReference>
<comment type="caution">
    <text evidence="8">The sequence shown here is derived from an EMBL/GenBank/DDBJ whole genome shotgun (WGS) entry which is preliminary data.</text>
</comment>
<evidence type="ECO:0000313" key="9">
    <source>
        <dbReference type="Proteomes" id="UP000634229"/>
    </source>
</evidence>
<dbReference type="Pfam" id="PF00728">
    <property type="entry name" value="Glyco_hydro_20"/>
    <property type="match status" value="1"/>
</dbReference>
<dbReference type="InterPro" id="IPR052764">
    <property type="entry name" value="GH20_Enzymes"/>
</dbReference>
<evidence type="ECO:0000256" key="5">
    <source>
        <dbReference type="SAM" id="SignalP"/>
    </source>
</evidence>
<evidence type="ECO:0000256" key="2">
    <source>
        <dbReference type="ARBA" id="ARBA00022801"/>
    </source>
</evidence>
<protein>
    <submittedName>
        <fullName evidence="8">Family 20 glycosylhydrolase</fullName>
    </submittedName>
</protein>
<comment type="similarity">
    <text evidence="1">Belongs to the glycosyl hydrolase 20 family.</text>
</comment>
<evidence type="ECO:0000256" key="3">
    <source>
        <dbReference type="ARBA" id="ARBA00023295"/>
    </source>
</evidence>
<dbReference type="RefSeq" id="WP_201870752.1">
    <property type="nucleotide sequence ID" value="NZ_JAERRF010000001.1"/>
</dbReference>
<dbReference type="InterPro" id="IPR017853">
    <property type="entry name" value="GH"/>
</dbReference>
<dbReference type="SUPFAM" id="SSF51445">
    <property type="entry name" value="(Trans)glycosidases"/>
    <property type="match status" value="1"/>
</dbReference>
<dbReference type="PRINTS" id="PR00738">
    <property type="entry name" value="GLHYDRLASE20"/>
</dbReference>
<dbReference type="InterPro" id="IPR025705">
    <property type="entry name" value="Beta_hexosaminidase_sua/sub"/>
</dbReference>
<feature type="domain" description="Glycoside hydrolase family 20 catalytic" evidence="6">
    <location>
        <begin position="187"/>
        <end position="517"/>
    </location>
</feature>
<keyword evidence="9" id="KW-1185">Reference proteome</keyword>
<evidence type="ECO:0000256" key="1">
    <source>
        <dbReference type="ARBA" id="ARBA00006285"/>
    </source>
</evidence>
<keyword evidence="3" id="KW-0326">Glycosidase</keyword>
<dbReference type="Gene3D" id="3.20.20.80">
    <property type="entry name" value="Glycosidases"/>
    <property type="match status" value="1"/>
</dbReference>
<evidence type="ECO:0000313" key="8">
    <source>
        <dbReference type="EMBL" id="MBL1095490.1"/>
    </source>
</evidence>
<accession>A0ABS1N6B4</accession>
<feature type="chain" id="PRO_5046975263" evidence="5">
    <location>
        <begin position="31"/>
        <end position="536"/>
    </location>
</feature>
<evidence type="ECO:0000259" key="7">
    <source>
        <dbReference type="Pfam" id="PF02838"/>
    </source>
</evidence>
<evidence type="ECO:0000256" key="4">
    <source>
        <dbReference type="SAM" id="MobiDB-lite"/>
    </source>
</evidence>
<dbReference type="PANTHER" id="PTHR43678">
    <property type="entry name" value="PUTATIVE (AFU_ORTHOLOGUE AFUA_2G00640)-RELATED"/>
    <property type="match status" value="1"/>
</dbReference>
<dbReference type="EMBL" id="JAERRF010000001">
    <property type="protein sequence ID" value="MBL1095490.1"/>
    <property type="molecule type" value="Genomic_DNA"/>
</dbReference>
<reference evidence="8 9" key="1">
    <citation type="submission" date="2021-01" db="EMBL/GenBank/DDBJ databases">
        <title>WGS of actinomycetes isolated from Thailand.</title>
        <authorList>
            <person name="Thawai C."/>
        </authorList>
    </citation>
    <scope>NUCLEOTIDE SEQUENCE [LARGE SCALE GENOMIC DNA]</scope>
    <source>
        <strain evidence="8 9">CA1R205</strain>
    </source>
</reference>
<dbReference type="PANTHER" id="PTHR43678:SF1">
    <property type="entry name" value="BETA-N-ACETYLHEXOSAMINIDASE"/>
    <property type="match status" value="1"/>
</dbReference>
<feature type="signal peptide" evidence="5">
    <location>
        <begin position="1"/>
        <end position="30"/>
    </location>
</feature>
<feature type="region of interest" description="Disordered" evidence="4">
    <location>
        <begin position="34"/>
        <end position="88"/>
    </location>
</feature>
<gene>
    <name evidence="8" type="ORF">JK363_02120</name>
</gene>
<dbReference type="Gene3D" id="3.30.379.10">
    <property type="entry name" value="Chitobiase/beta-hexosaminidase domain 2-like"/>
    <property type="match status" value="1"/>
</dbReference>
<dbReference type="CDD" id="cd06564">
    <property type="entry name" value="GH20_DspB_LnbB-like"/>
    <property type="match status" value="1"/>
</dbReference>
<feature type="domain" description="Beta-hexosaminidase bacterial type N-terminal" evidence="7">
    <location>
        <begin position="64"/>
        <end position="181"/>
    </location>
</feature>
<sequence length="536" mass="58613">MRMPRRVTRAGCVRGTVAGAAATFVLIALGCQQPTQSSPSGSPAASPSESPSASAPGTTHSRPPRTIPSVRDFAPGTGSGWRPGDNSRVVANLKGPLADEARMIADELDIEAVSGKPHRGDLSLALKHGQRGGREGYTLTVKDGSARITGADDTGVFYGTRTVKQALRSGDRVPAGVIHDWPARAQRGLNLDIARKFYSASWIEARLREMADLKLNQLGLHFSNDQAFRLQSTTHPEIVAERHLTKIEVRRIVALAQRLHITVIPEIDSPGHLGAIIDAHPQLQLRNASGTRFMGAVDISDPGAARIVDELMREYAPLFPGRYWHLGADEYLALTVKDPQASFPQLAAAAQRKYGPQATVQDLATGWLNDRAAVARSLGKQPKAWNDGFFAGGVVTPDRNIEVEYWTGRLKWPARQPEEYLSEGRKVVNLNSEYLYYVLGEPNSFFYPTGERIYEQWTPGTLRGTKPVADKELTRPDRVLGARFAVWSDQPGAQTQAQVAHGIRLPLAALAQRLWDPGKPPLSWDDFTKLADRLGV</sequence>
<dbReference type="Proteomes" id="UP000634229">
    <property type="component" value="Unassembled WGS sequence"/>
</dbReference>
<keyword evidence="2" id="KW-0378">Hydrolase</keyword>
<dbReference type="SUPFAM" id="SSF55545">
    <property type="entry name" value="beta-N-acetylhexosaminidase-like domain"/>
    <property type="match status" value="1"/>
</dbReference>
<name>A0ABS1N6B4_9ACTN</name>
<dbReference type="InterPro" id="IPR015883">
    <property type="entry name" value="Glyco_hydro_20_cat"/>
</dbReference>